<dbReference type="InterPro" id="IPR023753">
    <property type="entry name" value="FAD/NAD-binding_dom"/>
</dbReference>
<evidence type="ECO:0000313" key="9">
    <source>
        <dbReference type="EMBL" id="MFC7600054.1"/>
    </source>
</evidence>
<dbReference type="SUPFAM" id="SSF51905">
    <property type="entry name" value="FAD/NAD(P)-binding domain"/>
    <property type="match status" value="1"/>
</dbReference>
<evidence type="ECO:0000259" key="8">
    <source>
        <dbReference type="Pfam" id="PF07992"/>
    </source>
</evidence>
<comment type="similarity">
    <text evidence="2">Belongs to the class-III pyridine nucleotide-disulfide oxidoreductase family.</text>
</comment>
<evidence type="ECO:0000256" key="6">
    <source>
        <dbReference type="ARBA" id="ARBA00023284"/>
    </source>
</evidence>
<dbReference type="EMBL" id="JBHTEE010000001">
    <property type="protein sequence ID" value="MFC7600054.1"/>
    <property type="molecule type" value="Genomic_DNA"/>
</dbReference>
<evidence type="ECO:0000256" key="4">
    <source>
        <dbReference type="ARBA" id="ARBA00022827"/>
    </source>
</evidence>
<dbReference type="InterPro" id="IPR016156">
    <property type="entry name" value="FAD/NAD-linked_Rdtase_dimer_sf"/>
</dbReference>
<organism evidence="9 10">
    <name type="scientific">Streptosporangium amethystogenes subsp. fukuiense</name>
    <dbReference type="NCBI Taxonomy" id="698418"/>
    <lineage>
        <taxon>Bacteria</taxon>
        <taxon>Bacillati</taxon>
        <taxon>Actinomycetota</taxon>
        <taxon>Actinomycetes</taxon>
        <taxon>Streptosporangiales</taxon>
        <taxon>Streptosporangiaceae</taxon>
        <taxon>Streptosporangium</taxon>
    </lineage>
</organism>
<dbReference type="PRINTS" id="PR00368">
    <property type="entry name" value="FADPNR"/>
</dbReference>
<dbReference type="PANTHER" id="PTHR43429:SF1">
    <property type="entry name" value="NAD(P)H SULFUR OXIDOREDUCTASE (COA-DEPENDENT)"/>
    <property type="match status" value="1"/>
</dbReference>
<keyword evidence="6" id="KW-0676">Redox-active center</keyword>
<evidence type="ECO:0000259" key="7">
    <source>
        <dbReference type="Pfam" id="PF02852"/>
    </source>
</evidence>
<proteinExistence type="inferred from homology"/>
<feature type="domain" description="FAD/NAD(P)-binding" evidence="8">
    <location>
        <begin position="4"/>
        <end position="299"/>
    </location>
</feature>
<keyword evidence="5" id="KW-0560">Oxidoreductase</keyword>
<dbReference type="RefSeq" id="WP_343973389.1">
    <property type="nucleotide sequence ID" value="NZ_BAAAGK010000102.1"/>
</dbReference>
<keyword evidence="10" id="KW-1185">Reference proteome</keyword>
<comment type="cofactor">
    <cofactor evidence="1">
        <name>FAD</name>
        <dbReference type="ChEBI" id="CHEBI:57692"/>
    </cofactor>
</comment>
<dbReference type="Pfam" id="PF07992">
    <property type="entry name" value="Pyr_redox_2"/>
    <property type="match status" value="1"/>
</dbReference>
<keyword evidence="3" id="KW-0285">Flavoprotein</keyword>
<accession>A0ABW2SWK3</accession>
<gene>
    <name evidence="9" type="ORF">ACFQVD_08030</name>
</gene>
<feature type="domain" description="Pyridine nucleotide-disulphide oxidoreductase dimerisation" evidence="7">
    <location>
        <begin position="333"/>
        <end position="434"/>
    </location>
</feature>
<dbReference type="InterPro" id="IPR050260">
    <property type="entry name" value="FAD-bd_OxRdtase"/>
</dbReference>
<evidence type="ECO:0000256" key="2">
    <source>
        <dbReference type="ARBA" id="ARBA00009130"/>
    </source>
</evidence>
<protein>
    <submittedName>
        <fullName evidence="9">FAD-dependent oxidoreductase</fullName>
    </submittedName>
</protein>
<name>A0ABW2SWK3_9ACTN</name>
<sequence length="457" mass="48166">MTERLVVIGGDAAGMSAASQARDRRGPDDLRIVALEKGAHASYSACGIPYLVGGEVTDVESLVSRRPEVFRDTLDIDLRLRTEAVEIDLDRRAVAVRDEEGDLGWEPFDQLVIATGAVPGRPDLPGAGAGGIHGVQTLDDGIALLRALERGPREAVVVGGGYIGLEMAEALVRRGLKVSLVDAAGQPMSTLDPDMGALIADALRDLGIRVHLGERVEGFEESGGHVTAVRTENLTLPADLVVLGLGTRPNSALAEAAGIEVGETSGIRTDRRMRTPTEGVWAAGDCVETFHLVSRQPVAIALGTHANKQGRVAGINIGGGHASFPGVVGTAVSKICEYEVARTGLTTAEAARAGFEPVGEIMESTTRAGYYPGARRMKIKMIADRGTGRLLGAQIVGQEGAAKRIDALAIAVWHEMTVEEITGLDLSYAPPFAPVWDPVLIAARKAAEHLERLGRRG</sequence>
<dbReference type="Pfam" id="PF02852">
    <property type="entry name" value="Pyr_redox_dim"/>
    <property type="match status" value="1"/>
</dbReference>
<dbReference type="Gene3D" id="3.50.50.60">
    <property type="entry name" value="FAD/NAD(P)-binding domain"/>
    <property type="match status" value="2"/>
</dbReference>
<evidence type="ECO:0000256" key="1">
    <source>
        <dbReference type="ARBA" id="ARBA00001974"/>
    </source>
</evidence>
<dbReference type="SUPFAM" id="SSF55424">
    <property type="entry name" value="FAD/NAD-linked reductases, dimerisation (C-terminal) domain"/>
    <property type="match status" value="1"/>
</dbReference>
<dbReference type="Proteomes" id="UP001596514">
    <property type="component" value="Unassembled WGS sequence"/>
</dbReference>
<evidence type="ECO:0000256" key="5">
    <source>
        <dbReference type="ARBA" id="ARBA00023002"/>
    </source>
</evidence>
<dbReference type="InterPro" id="IPR004099">
    <property type="entry name" value="Pyr_nucl-diS_OxRdtase_dimer"/>
</dbReference>
<reference evidence="10" key="1">
    <citation type="journal article" date="2019" name="Int. J. Syst. Evol. Microbiol.">
        <title>The Global Catalogue of Microorganisms (GCM) 10K type strain sequencing project: providing services to taxonomists for standard genome sequencing and annotation.</title>
        <authorList>
            <consortium name="The Broad Institute Genomics Platform"/>
            <consortium name="The Broad Institute Genome Sequencing Center for Infectious Disease"/>
            <person name="Wu L."/>
            <person name="Ma J."/>
        </authorList>
    </citation>
    <scope>NUCLEOTIDE SEQUENCE [LARGE SCALE GENOMIC DNA]</scope>
    <source>
        <strain evidence="10">JCM 10083</strain>
    </source>
</reference>
<evidence type="ECO:0000256" key="3">
    <source>
        <dbReference type="ARBA" id="ARBA00022630"/>
    </source>
</evidence>
<dbReference type="PRINTS" id="PR00411">
    <property type="entry name" value="PNDRDTASEI"/>
</dbReference>
<dbReference type="PANTHER" id="PTHR43429">
    <property type="entry name" value="PYRIDINE NUCLEOTIDE-DISULFIDE OXIDOREDUCTASE DOMAIN-CONTAINING"/>
    <property type="match status" value="1"/>
</dbReference>
<dbReference type="InterPro" id="IPR036188">
    <property type="entry name" value="FAD/NAD-bd_sf"/>
</dbReference>
<keyword evidence="4" id="KW-0274">FAD</keyword>
<comment type="caution">
    <text evidence="9">The sequence shown here is derived from an EMBL/GenBank/DDBJ whole genome shotgun (WGS) entry which is preliminary data.</text>
</comment>
<evidence type="ECO:0000313" key="10">
    <source>
        <dbReference type="Proteomes" id="UP001596514"/>
    </source>
</evidence>